<reference evidence="2 3" key="1">
    <citation type="submission" date="2023-07" db="EMBL/GenBank/DDBJ databases">
        <title>Sequencing the genomes of 1000 actinobacteria strains.</title>
        <authorList>
            <person name="Klenk H.-P."/>
        </authorList>
    </citation>
    <scope>NUCLEOTIDE SEQUENCE [LARGE SCALE GENOMIC DNA]</scope>
    <source>
        <strain evidence="2 3">DSM 44709</strain>
    </source>
</reference>
<dbReference type="Gene3D" id="1.10.3300.10">
    <property type="entry name" value="Jann2411-like domain"/>
    <property type="match status" value="1"/>
</dbReference>
<dbReference type="PANTHER" id="PTHR35525">
    <property type="entry name" value="BLL6575 PROTEIN"/>
    <property type="match status" value="1"/>
</dbReference>
<dbReference type="PANTHER" id="PTHR35525:SF3">
    <property type="entry name" value="BLL6575 PROTEIN"/>
    <property type="match status" value="1"/>
</dbReference>
<dbReference type="EMBL" id="JAUSUZ010000001">
    <property type="protein sequence ID" value="MDQ0369302.1"/>
    <property type="molecule type" value="Genomic_DNA"/>
</dbReference>
<evidence type="ECO:0000313" key="2">
    <source>
        <dbReference type="EMBL" id="MDQ0369302.1"/>
    </source>
</evidence>
<dbReference type="SUPFAM" id="SSF160904">
    <property type="entry name" value="Jann2411-like"/>
    <property type="match status" value="1"/>
</dbReference>
<evidence type="ECO:0000259" key="1">
    <source>
        <dbReference type="Pfam" id="PF11706"/>
    </source>
</evidence>
<feature type="domain" description="Zinc finger CGNR" evidence="1">
    <location>
        <begin position="149"/>
        <end position="192"/>
    </location>
</feature>
<dbReference type="InterPro" id="IPR023286">
    <property type="entry name" value="ABATE_dom_sf"/>
</dbReference>
<keyword evidence="3" id="KW-1185">Reference proteome</keyword>
<dbReference type="RefSeq" id="WP_307244423.1">
    <property type="nucleotide sequence ID" value="NZ_JAUSUZ010000001.1"/>
</dbReference>
<gene>
    <name evidence="2" type="ORF">J2S42_005971</name>
</gene>
<dbReference type="InterPro" id="IPR021005">
    <property type="entry name" value="Znf_CGNR"/>
</dbReference>
<organism evidence="2 3">
    <name type="scientific">Catenuloplanes indicus</name>
    <dbReference type="NCBI Taxonomy" id="137267"/>
    <lineage>
        <taxon>Bacteria</taxon>
        <taxon>Bacillati</taxon>
        <taxon>Actinomycetota</taxon>
        <taxon>Actinomycetes</taxon>
        <taxon>Micromonosporales</taxon>
        <taxon>Micromonosporaceae</taxon>
        <taxon>Catenuloplanes</taxon>
    </lineage>
</organism>
<evidence type="ECO:0000313" key="3">
    <source>
        <dbReference type="Proteomes" id="UP001240236"/>
    </source>
</evidence>
<dbReference type="AlphaFoldDB" id="A0AAE4B084"/>
<accession>A0AAE4B084</accession>
<proteinExistence type="predicted"/>
<dbReference type="Proteomes" id="UP001240236">
    <property type="component" value="Unassembled WGS sequence"/>
</dbReference>
<name>A0AAE4B084_9ACTN</name>
<protein>
    <submittedName>
        <fullName evidence="2">RNA-binding Zn ribbon-like protein</fullName>
    </submittedName>
</protein>
<dbReference type="InterPro" id="IPR010852">
    <property type="entry name" value="ABATE"/>
</dbReference>
<sequence>MREEIPDGLALVTAFANTVDVEAGTDELADVDGLRRWLAAHGHAGPAGEAELARVRDFRSALRDEIAAHHDQLAVHHDRTAVPRDQAADDGAAGARVRLNAYAHDVPVRIALDRAGLRLEAAGADGVASLFGALLVEMLLAERDGVWRRLKICDAETCREAFYDWSKNSSRRWCSMGVCGNRSKTRAYRERRRES</sequence>
<dbReference type="Pfam" id="PF11706">
    <property type="entry name" value="zf-CGNR"/>
    <property type="match status" value="1"/>
</dbReference>
<dbReference type="Pfam" id="PF07336">
    <property type="entry name" value="ABATE"/>
    <property type="match status" value="1"/>
</dbReference>
<comment type="caution">
    <text evidence="2">The sequence shown here is derived from an EMBL/GenBank/DDBJ whole genome shotgun (WGS) entry which is preliminary data.</text>
</comment>